<accession>A0A2X0IRW6</accession>
<dbReference type="PANTHER" id="PTHR38133:SF1">
    <property type="entry name" value="SLR1429 PROTEIN"/>
    <property type="match status" value="1"/>
</dbReference>
<dbReference type="PANTHER" id="PTHR38133">
    <property type="entry name" value="SLR1429 PROTEIN"/>
    <property type="match status" value="1"/>
</dbReference>
<name>A0A2X0IRW6_9ACTN</name>
<dbReference type="AlphaFoldDB" id="A0A2X0IRW6"/>
<feature type="non-terminal residue" evidence="1">
    <location>
        <position position="135"/>
    </location>
</feature>
<comment type="caution">
    <text evidence="1">The sequence shown here is derived from an EMBL/GenBank/DDBJ whole genome shotgun (WGS) entry which is preliminary data.</text>
</comment>
<evidence type="ECO:0000313" key="1">
    <source>
        <dbReference type="EMBL" id="RAG80276.1"/>
    </source>
</evidence>
<evidence type="ECO:0008006" key="3">
    <source>
        <dbReference type="Google" id="ProtNLM"/>
    </source>
</evidence>
<sequence length="135" mass="14191">MSVPPWSERFLARLESLGIGLFIDQMREAGGSAQVREVSVAPGSARARVGGVDVWADLTVFDAEQWGRAEEALGPVRHRLLADELPPDVDALLARAGLPLLPARATELTLDCACGRTGGPNGAVCRHVAALLGAL</sequence>
<reference evidence="1 2" key="1">
    <citation type="submission" date="2018-06" db="EMBL/GenBank/DDBJ databases">
        <title>Streptacidiphilus pinicola sp. nov., isolated from pine grove soil.</title>
        <authorList>
            <person name="Roh S.G."/>
            <person name="Park S."/>
            <person name="Kim M.-K."/>
            <person name="Yun B.-R."/>
            <person name="Park J."/>
            <person name="Kim M.J."/>
            <person name="Kim Y.S."/>
            <person name="Kim S.B."/>
        </authorList>
    </citation>
    <scope>NUCLEOTIDE SEQUENCE [LARGE SCALE GENOMIC DNA]</scope>
    <source>
        <strain evidence="1 2">MMS16-CNU450</strain>
    </source>
</reference>
<dbReference type="Proteomes" id="UP000248889">
    <property type="component" value="Unassembled WGS sequence"/>
</dbReference>
<proteinExistence type="predicted"/>
<protein>
    <recommendedName>
        <fullName evidence="3">SWIM-type domain-containing protein</fullName>
    </recommendedName>
</protein>
<keyword evidence="2" id="KW-1185">Reference proteome</keyword>
<evidence type="ECO:0000313" key="2">
    <source>
        <dbReference type="Proteomes" id="UP000248889"/>
    </source>
</evidence>
<organism evidence="1 2">
    <name type="scientific">Streptacidiphilus pinicola</name>
    <dbReference type="NCBI Taxonomy" id="2219663"/>
    <lineage>
        <taxon>Bacteria</taxon>
        <taxon>Bacillati</taxon>
        <taxon>Actinomycetota</taxon>
        <taxon>Actinomycetes</taxon>
        <taxon>Kitasatosporales</taxon>
        <taxon>Streptomycetaceae</taxon>
        <taxon>Streptacidiphilus</taxon>
    </lineage>
</organism>
<dbReference type="EMBL" id="QKYN01000271">
    <property type="protein sequence ID" value="RAG80276.1"/>
    <property type="molecule type" value="Genomic_DNA"/>
</dbReference>
<gene>
    <name evidence="1" type="ORF">DN069_39025</name>
</gene>